<feature type="chain" id="PRO_5035304437" evidence="1">
    <location>
        <begin position="22"/>
        <end position="302"/>
    </location>
</feature>
<evidence type="ECO:0000313" key="2">
    <source>
        <dbReference type="EMBL" id="GHB34224.1"/>
    </source>
</evidence>
<feature type="signal peptide" evidence="1">
    <location>
        <begin position="1"/>
        <end position="21"/>
    </location>
</feature>
<comment type="caution">
    <text evidence="2">The sequence shown here is derived from an EMBL/GenBank/DDBJ whole genome shotgun (WGS) entry which is preliminary data.</text>
</comment>
<organism evidence="2 3">
    <name type="scientific">Mongoliitalea lutea</name>
    <dbReference type="NCBI Taxonomy" id="849756"/>
    <lineage>
        <taxon>Bacteria</taxon>
        <taxon>Pseudomonadati</taxon>
        <taxon>Bacteroidota</taxon>
        <taxon>Cytophagia</taxon>
        <taxon>Cytophagales</taxon>
        <taxon>Cyclobacteriaceae</taxon>
        <taxon>Mongoliitalea</taxon>
    </lineage>
</organism>
<accession>A0A8J3CXP4</accession>
<gene>
    <name evidence="2" type="ORF">GCM10008106_14350</name>
</gene>
<evidence type="ECO:0000313" key="3">
    <source>
        <dbReference type="Proteomes" id="UP000642809"/>
    </source>
</evidence>
<keyword evidence="3" id="KW-1185">Reference proteome</keyword>
<dbReference type="AlphaFoldDB" id="A0A8J3CXP4"/>
<evidence type="ECO:0000256" key="1">
    <source>
        <dbReference type="SAM" id="SignalP"/>
    </source>
</evidence>
<proteinExistence type="predicted"/>
<dbReference type="EMBL" id="BMYF01000007">
    <property type="protein sequence ID" value="GHB34224.1"/>
    <property type="molecule type" value="Genomic_DNA"/>
</dbReference>
<sequence length="302" mass="34712">MKKVTLLTFVCLASFTFITQAQSDKIILNGEVKNVIVEEVGTNHVKYKYPDENASYTISKHRVERIIFASGREEVFESPFKPVSSVNDYENVFLSYQPQDVDGLKPLGQVFSKAKGVTTLASINNVNNRAVRKVKMEAAMLGANVVLVGNTFQRGNQYGNENVPGNATMTSISGTAYTTNSSNYNLDEVRVFLENYEYVLFQTDQFNRNDFDKKSKLHELYDQKFNVNLFRLDDVYEKDGFLYVKSQNLRTKTGDLKVLFAYEEHITLMEQHRNTIYNYFLLSEKEPRVVQMKATKELRSKK</sequence>
<protein>
    <submittedName>
        <fullName evidence="2">Uncharacterized protein</fullName>
    </submittedName>
</protein>
<keyword evidence="1" id="KW-0732">Signal</keyword>
<dbReference type="Proteomes" id="UP000642809">
    <property type="component" value="Unassembled WGS sequence"/>
</dbReference>
<reference evidence="2" key="2">
    <citation type="submission" date="2020-09" db="EMBL/GenBank/DDBJ databases">
        <authorList>
            <person name="Sun Q."/>
            <person name="Kim S."/>
        </authorList>
    </citation>
    <scope>NUCLEOTIDE SEQUENCE</scope>
    <source>
        <strain evidence="2">KCTC 23224</strain>
    </source>
</reference>
<dbReference type="RefSeq" id="WP_189579998.1">
    <property type="nucleotide sequence ID" value="NZ_BMYF01000007.1"/>
</dbReference>
<name>A0A8J3CXP4_9BACT</name>
<reference evidence="2" key="1">
    <citation type="journal article" date="2014" name="Int. J. Syst. Evol. Microbiol.">
        <title>Complete genome sequence of Corynebacterium casei LMG S-19264T (=DSM 44701T), isolated from a smear-ripened cheese.</title>
        <authorList>
            <consortium name="US DOE Joint Genome Institute (JGI-PGF)"/>
            <person name="Walter F."/>
            <person name="Albersmeier A."/>
            <person name="Kalinowski J."/>
            <person name="Ruckert C."/>
        </authorList>
    </citation>
    <scope>NUCLEOTIDE SEQUENCE</scope>
    <source>
        <strain evidence="2">KCTC 23224</strain>
    </source>
</reference>